<dbReference type="AlphaFoldDB" id="A0A6C0AU33"/>
<sequence length="162" mass="19291">MYDILDMDCSSNEVSDNEMEPNPFIDQMTLELLMNKQQYQKYKETKDTTGHYKDMEYSENLSIYRSRILDLTTHLLNDHNDPISNDVNNMFEQYSKCLIRHFKMKDIENENTMSSKYESHYDDDQVMFGEIDNETTELSERDHAKMDILNQSVWGKSITKKN</sequence>
<organism evidence="1">
    <name type="scientific">viral metagenome</name>
    <dbReference type="NCBI Taxonomy" id="1070528"/>
    <lineage>
        <taxon>unclassified sequences</taxon>
        <taxon>metagenomes</taxon>
        <taxon>organismal metagenomes</taxon>
    </lineage>
</organism>
<accession>A0A6C0AU33</accession>
<proteinExistence type="predicted"/>
<reference evidence="1" key="1">
    <citation type="journal article" date="2020" name="Nature">
        <title>Giant virus diversity and host interactions through global metagenomics.</title>
        <authorList>
            <person name="Schulz F."/>
            <person name="Roux S."/>
            <person name="Paez-Espino D."/>
            <person name="Jungbluth S."/>
            <person name="Walsh D.A."/>
            <person name="Denef V.J."/>
            <person name="McMahon K.D."/>
            <person name="Konstantinidis K.T."/>
            <person name="Eloe-Fadrosh E.A."/>
            <person name="Kyrpides N.C."/>
            <person name="Woyke T."/>
        </authorList>
    </citation>
    <scope>NUCLEOTIDE SEQUENCE</scope>
    <source>
        <strain evidence="1">GVMAG-S-ERX555943-30</strain>
    </source>
</reference>
<evidence type="ECO:0000313" key="1">
    <source>
        <dbReference type="EMBL" id="QHS83258.1"/>
    </source>
</evidence>
<protein>
    <submittedName>
        <fullName evidence="1">Uncharacterized protein</fullName>
    </submittedName>
</protein>
<name>A0A6C0AU33_9ZZZZ</name>
<dbReference type="EMBL" id="MN738751">
    <property type="protein sequence ID" value="QHS83258.1"/>
    <property type="molecule type" value="Genomic_DNA"/>
</dbReference>